<keyword evidence="2" id="KW-1185">Reference proteome</keyword>
<reference evidence="1 2" key="1">
    <citation type="journal article" date="2015" name="Sci. Rep.">
        <title>Chromosome-level genome map provides insights into diverse defense mechanisms in the medicinal fungus Ganoderma sinense.</title>
        <authorList>
            <person name="Zhu Y."/>
            <person name="Xu J."/>
            <person name="Sun C."/>
            <person name="Zhou S."/>
            <person name="Xu H."/>
            <person name="Nelson D.R."/>
            <person name="Qian J."/>
            <person name="Song J."/>
            <person name="Luo H."/>
            <person name="Xiang L."/>
            <person name="Li Y."/>
            <person name="Xu Z."/>
            <person name="Ji A."/>
            <person name="Wang L."/>
            <person name="Lu S."/>
            <person name="Hayward A."/>
            <person name="Sun W."/>
            <person name="Li X."/>
            <person name="Schwartz D.C."/>
            <person name="Wang Y."/>
            <person name="Chen S."/>
        </authorList>
    </citation>
    <scope>NUCLEOTIDE SEQUENCE [LARGE SCALE GENOMIC DNA]</scope>
    <source>
        <strain evidence="1 2">ZZ0214-1</strain>
    </source>
</reference>
<dbReference type="Proteomes" id="UP000230002">
    <property type="component" value="Unassembled WGS sequence"/>
</dbReference>
<dbReference type="AlphaFoldDB" id="A0A2G8SN37"/>
<sequence length="88" mass="9938">MEDSCDSSRCLNASGRRYLAWFLHSTSLLEALRRERWSGRREKAEEARILKRVEASNEASGKDSEQPMAGRLLASLNRVQTGLIRTAS</sequence>
<protein>
    <submittedName>
        <fullName evidence="1">Uncharacterized protein</fullName>
    </submittedName>
</protein>
<proteinExistence type="predicted"/>
<dbReference type="EMBL" id="AYKW01000004">
    <property type="protein sequence ID" value="PIL35171.1"/>
    <property type="molecule type" value="Genomic_DNA"/>
</dbReference>
<organism evidence="1 2">
    <name type="scientific">Ganoderma sinense ZZ0214-1</name>
    <dbReference type="NCBI Taxonomy" id="1077348"/>
    <lineage>
        <taxon>Eukaryota</taxon>
        <taxon>Fungi</taxon>
        <taxon>Dikarya</taxon>
        <taxon>Basidiomycota</taxon>
        <taxon>Agaricomycotina</taxon>
        <taxon>Agaricomycetes</taxon>
        <taxon>Polyporales</taxon>
        <taxon>Polyporaceae</taxon>
        <taxon>Ganoderma</taxon>
    </lineage>
</organism>
<comment type="caution">
    <text evidence="1">The sequence shown here is derived from an EMBL/GenBank/DDBJ whole genome shotgun (WGS) entry which is preliminary data.</text>
</comment>
<evidence type="ECO:0000313" key="2">
    <source>
        <dbReference type="Proteomes" id="UP000230002"/>
    </source>
</evidence>
<evidence type="ECO:0000313" key="1">
    <source>
        <dbReference type="EMBL" id="PIL35171.1"/>
    </source>
</evidence>
<name>A0A2G8SN37_9APHY</name>
<accession>A0A2G8SN37</accession>
<gene>
    <name evidence="1" type="ORF">GSI_02961</name>
</gene>